<comment type="caution">
    <text evidence="2">The sequence shown here is derived from an EMBL/GenBank/DDBJ whole genome shotgun (WGS) entry which is preliminary data.</text>
</comment>
<evidence type="ECO:0008006" key="4">
    <source>
        <dbReference type="Google" id="ProtNLM"/>
    </source>
</evidence>
<evidence type="ECO:0000256" key="1">
    <source>
        <dbReference type="SAM" id="Phobius"/>
    </source>
</evidence>
<accession>A0A7W6M8K5</accession>
<dbReference type="EMBL" id="JACIFU010000002">
    <property type="protein sequence ID" value="MBB4174454.1"/>
    <property type="molecule type" value="Genomic_DNA"/>
</dbReference>
<keyword evidence="1" id="KW-1133">Transmembrane helix</keyword>
<keyword evidence="1" id="KW-0472">Membrane</keyword>
<dbReference type="RefSeq" id="WP_025056743.1">
    <property type="nucleotide sequence ID" value="NZ_JACIFU010000002.1"/>
</dbReference>
<proteinExistence type="predicted"/>
<name>A0A7W6M8K5_9RHOB</name>
<feature type="transmembrane region" description="Helical" evidence="1">
    <location>
        <begin position="69"/>
        <end position="89"/>
    </location>
</feature>
<keyword evidence="3" id="KW-1185">Reference proteome</keyword>
<sequence length="130" mass="14064">MTQFRHISAEHSTLGTIAQVLRLEGLIIAAAAIAFYWQMGGSWLIFALLILMPDVMMSGYLAGNRIGALVYNLGHSYIGPVAIGVLAFATNWTVGAHLSTIWLAHIGMDRALGYGLKYATGFDDTHLGRV</sequence>
<dbReference type="Proteomes" id="UP000565745">
    <property type="component" value="Unassembled WGS sequence"/>
</dbReference>
<feature type="transmembrane region" description="Helical" evidence="1">
    <location>
        <begin position="43"/>
        <end position="62"/>
    </location>
</feature>
<feature type="transmembrane region" description="Helical" evidence="1">
    <location>
        <begin position="20"/>
        <end position="37"/>
    </location>
</feature>
<dbReference type="AlphaFoldDB" id="A0A7W6M8K5"/>
<organism evidence="2 3">
    <name type="scientific">Sulfitobacter noctilucicola</name>
    <dbReference type="NCBI Taxonomy" id="1342301"/>
    <lineage>
        <taxon>Bacteria</taxon>
        <taxon>Pseudomonadati</taxon>
        <taxon>Pseudomonadota</taxon>
        <taxon>Alphaproteobacteria</taxon>
        <taxon>Rhodobacterales</taxon>
        <taxon>Roseobacteraceae</taxon>
        <taxon>Sulfitobacter</taxon>
    </lineage>
</organism>
<evidence type="ECO:0000313" key="3">
    <source>
        <dbReference type="Proteomes" id="UP000565745"/>
    </source>
</evidence>
<dbReference type="InterPro" id="IPR025356">
    <property type="entry name" value="DUF4260"/>
</dbReference>
<keyword evidence="1" id="KW-0812">Transmembrane</keyword>
<reference evidence="2 3" key="1">
    <citation type="submission" date="2020-08" db="EMBL/GenBank/DDBJ databases">
        <title>Genomic Encyclopedia of Type Strains, Phase IV (KMG-IV): sequencing the most valuable type-strain genomes for metagenomic binning, comparative biology and taxonomic classification.</title>
        <authorList>
            <person name="Goeker M."/>
        </authorList>
    </citation>
    <scope>NUCLEOTIDE SEQUENCE [LARGE SCALE GENOMIC DNA]</scope>
    <source>
        <strain evidence="2 3">DSM 101015</strain>
    </source>
</reference>
<evidence type="ECO:0000313" key="2">
    <source>
        <dbReference type="EMBL" id="MBB4174454.1"/>
    </source>
</evidence>
<dbReference type="Pfam" id="PF14079">
    <property type="entry name" value="DUF4260"/>
    <property type="match status" value="1"/>
</dbReference>
<protein>
    <recommendedName>
        <fullName evidence="4">DUF4260 family protein</fullName>
    </recommendedName>
</protein>
<gene>
    <name evidence="2" type="ORF">GGR93_002227</name>
</gene>